<evidence type="ECO:0000256" key="1">
    <source>
        <dbReference type="SAM" id="MobiDB-lite"/>
    </source>
</evidence>
<accession>A0AA39U9E4</accession>
<evidence type="ECO:0000313" key="3">
    <source>
        <dbReference type="Proteomes" id="UP001175211"/>
    </source>
</evidence>
<gene>
    <name evidence="2" type="ORF">EV420DRAFT_1757973</name>
</gene>
<dbReference type="EMBL" id="JAUEPS010000001">
    <property type="protein sequence ID" value="KAK0470475.1"/>
    <property type="molecule type" value="Genomic_DNA"/>
</dbReference>
<proteinExistence type="predicted"/>
<evidence type="ECO:0000313" key="2">
    <source>
        <dbReference type="EMBL" id="KAK0470475.1"/>
    </source>
</evidence>
<dbReference type="Proteomes" id="UP001175211">
    <property type="component" value="Unassembled WGS sequence"/>
</dbReference>
<reference evidence="2" key="1">
    <citation type="submission" date="2023-06" db="EMBL/GenBank/DDBJ databases">
        <authorList>
            <consortium name="Lawrence Berkeley National Laboratory"/>
            <person name="Ahrendt S."/>
            <person name="Sahu N."/>
            <person name="Indic B."/>
            <person name="Wong-Bajracharya J."/>
            <person name="Merenyi Z."/>
            <person name="Ke H.-M."/>
            <person name="Monk M."/>
            <person name="Kocsube S."/>
            <person name="Drula E."/>
            <person name="Lipzen A."/>
            <person name="Balint B."/>
            <person name="Henrissat B."/>
            <person name="Andreopoulos B."/>
            <person name="Martin F.M."/>
            <person name="Harder C.B."/>
            <person name="Rigling D."/>
            <person name="Ford K.L."/>
            <person name="Foster G.D."/>
            <person name="Pangilinan J."/>
            <person name="Papanicolaou A."/>
            <person name="Barry K."/>
            <person name="LaButti K."/>
            <person name="Viragh M."/>
            <person name="Koriabine M."/>
            <person name="Yan M."/>
            <person name="Riley R."/>
            <person name="Champramary S."/>
            <person name="Plett K.L."/>
            <person name="Tsai I.J."/>
            <person name="Slot J."/>
            <person name="Sipos G."/>
            <person name="Plett J."/>
            <person name="Nagy L.G."/>
            <person name="Grigoriev I.V."/>
        </authorList>
    </citation>
    <scope>NUCLEOTIDE SEQUENCE</scope>
    <source>
        <strain evidence="2">CCBAS 213</strain>
    </source>
</reference>
<sequence>MSPVDIFSCLNSLEYVPTGLAHPAELASAGNGFSWSEIQEQAPYFDNNECPQSSTPSSTPDATAQYDFGSLFNLQTSDLPFTVPDASRSVDPLCFLFNDASFDGLRWKKDATNTGRRYSSESLDLLDNAEIGDNASGQNLDNGLDFGLLGDDYNSRAVSTNAASVSPNAIISTTTQHSTLSYSDEPLNSSSASASPSDPFYLVNSSDGYTGTSYSNYPPRGNCPSFEYVSLFSILFSIEQSRHTIFPTNPSIITFDSLGSTQRDADAIFTRQSTARSAPEPFVPSYARGYGVASTSYYTMIRDGCPVASPSQGSSYKTFEQEQVLDQSPVFHDAKYNSLGRVGSSPTKDSKKPAGASKNTVKKPYNRTAPGPKWSSRVISPPSSLAEVLANGRNEYVLLKDFQINALLKVYNVPSEEVPEVFYALQRIHSPDILYTCPMKSCEAELTLDEIEDHCLAHHSTISCDSSCPSRGDKSSVNHTSLCRLFVTCDAHGYHSTFTATEARGHCEEEHLYPHGMQCPNCGNLYPELKHLYKHMSRKACEGLEKWRIKAQ</sequence>
<comment type="caution">
    <text evidence="2">The sequence shown here is derived from an EMBL/GenBank/DDBJ whole genome shotgun (WGS) entry which is preliminary data.</text>
</comment>
<dbReference type="GeneID" id="85364081"/>
<feature type="region of interest" description="Disordered" evidence="1">
    <location>
        <begin position="336"/>
        <end position="376"/>
    </location>
</feature>
<name>A0AA39U9E4_ARMTA</name>
<dbReference type="AlphaFoldDB" id="A0AA39U9E4"/>
<dbReference type="RefSeq" id="XP_060340268.1">
    <property type="nucleotide sequence ID" value="XM_060480533.1"/>
</dbReference>
<protein>
    <submittedName>
        <fullName evidence="2">Uncharacterized protein</fullName>
    </submittedName>
</protein>
<keyword evidence="3" id="KW-1185">Reference proteome</keyword>
<organism evidence="2 3">
    <name type="scientific">Armillaria tabescens</name>
    <name type="common">Ringless honey mushroom</name>
    <name type="synonym">Agaricus tabescens</name>
    <dbReference type="NCBI Taxonomy" id="1929756"/>
    <lineage>
        <taxon>Eukaryota</taxon>
        <taxon>Fungi</taxon>
        <taxon>Dikarya</taxon>
        <taxon>Basidiomycota</taxon>
        <taxon>Agaricomycotina</taxon>
        <taxon>Agaricomycetes</taxon>
        <taxon>Agaricomycetidae</taxon>
        <taxon>Agaricales</taxon>
        <taxon>Marasmiineae</taxon>
        <taxon>Physalacriaceae</taxon>
        <taxon>Desarmillaria</taxon>
    </lineage>
</organism>